<keyword evidence="7" id="KW-0653">Protein transport</keyword>
<evidence type="ECO:0000256" key="8">
    <source>
        <dbReference type="ARBA" id="ARBA00022989"/>
    </source>
</evidence>
<keyword evidence="4" id="KW-1003">Cell membrane</keyword>
<keyword evidence="5" id="KW-0997">Cell inner membrane</keyword>
<evidence type="ECO:0000256" key="1">
    <source>
        <dbReference type="ARBA" id="ARBA00004383"/>
    </source>
</evidence>
<keyword evidence="6" id="KW-0812">Transmembrane</keyword>
<name>A0A2T2YH59_9BACT</name>
<evidence type="ECO:0000256" key="5">
    <source>
        <dbReference type="ARBA" id="ARBA00022519"/>
    </source>
</evidence>
<dbReference type="InterPro" id="IPR003538">
    <property type="entry name" value="TonB"/>
</dbReference>
<dbReference type="Pfam" id="PF03544">
    <property type="entry name" value="TonB_C"/>
    <property type="match status" value="1"/>
</dbReference>
<dbReference type="Gene3D" id="3.30.1150.10">
    <property type="match status" value="1"/>
</dbReference>
<dbReference type="GO" id="GO:0015031">
    <property type="term" value="P:protein transport"/>
    <property type="evidence" value="ECO:0007669"/>
    <property type="project" value="UniProtKB-KW"/>
</dbReference>
<evidence type="ECO:0000256" key="10">
    <source>
        <dbReference type="SAM" id="SignalP"/>
    </source>
</evidence>
<feature type="domain" description="TonB C-terminal" evidence="11">
    <location>
        <begin position="45"/>
        <end position="142"/>
    </location>
</feature>
<dbReference type="NCBIfam" id="TIGR01352">
    <property type="entry name" value="tonB_Cterm"/>
    <property type="match status" value="1"/>
</dbReference>
<keyword evidence="9" id="KW-0472">Membrane</keyword>
<dbReference type="InterPro" id="IPR051045">
    <property type="entry name" value="TonB-dependent_transducer"/>
</dbReference>
<dbReference type="Proteomes" id="UP000240357">
    <property type="component" value="Unassembled WGS sequence"/>
</dbReference>
<dbReference type="InterPro" id="IPR037682">
    <property type="entry name" value="TonB_C"/>
</dbReference>
<evidence type="ECO:0000256" key="4">
    <source>
        <dbReference type="ARBA" id="ARBA00022475"/>
    </source>
</evidence>
<dbReference type="PANTHER" id="PTHR33446:SF2">
    <property type="entry name" value="PROTEIN TONB"/>
    <property type="match status" value="1"/>
</dbReference>
<dbReference type="GO" id="GO:0055085">
    <property type="term" value="P:transmembrane transport"/>
    <property type="evidence" value="ECO:0007669"/>
    <property type="project" value="InterPro"/>
</dbReference>
<dbReference type="EMBL" id="PYFT01000001">
    <property type="protein sequence ID" value="PSR54844.1"/>
    <property type="molecule type" value="Genomic_DNA"/>
</dbReference>
<dbReference type="PROSITE" id="PS52015">
    <property type="entry name" value="TONB_CTD"/>
    <property type="match status" value="1"/>
</dbReference>
<evidence type="ECO:0000256" key="2">
    <source>
        <dbReference type="ARBA" id="ARBA00006555"/>
    </source>
</evidence>
<evidence type="ECO:0000256" key="9">
    <source>
        <dbReference type="ARBA" id="ARBA00023136"/>
    </source>
</evidence>
<comment type="caution">
    <text evidence="12">The sequence shown here is derived from an EMBL/GenBank/DDBJ whole genome shotgun (WGS) entry which is preliminary data.</text>
</comment>
<organism evidence="12 13">
    <name type="scientific">Adhaeribacter arboris</name>
    <dbReference type="NCBI Taxonomy" id="2072846"/>
    <lineage>
        <taxon>Bacteria</taxon>
        <taxon>Pseudomonadati</taxon>
        <taxon>Bacteroidota</taxon>
        <taxon>Cytophagia</taxon>
        <taxon>Cytophagales</taxon>
        <taxon>Hymenobacteraceae</taxon>
        <taxon>Adhaeribacter</taxon>
    </lineage>
</organism>
<keyword evidence="8" id="KW-1133">Transmembrane helix</keyword>
<accession>A0A2T2YH59</accession>
<feature type="chain" id="PRO_5015519903" description="TonB C-terminal domain-containing protein" evidence="10">
    <location>
        <begin position="20"/>
        <end position="148"/>
    </location>
</feature>
<dbReference type="AlphaFoldDB" id="A0A2T2YH59"/>
<gene>
    <name evidence="12" type="ORF">AHMF7605_15700</name>
</gene>
<protein>
    <recommendedName>
        <fullName evidence="11">TonB C-terminal domain-containing protein</fullName>
    </recommendedName>
</protein>
<evidence type="ECO:0000259" key="11">
    <source>
        <dbReference type="PROSITE" id="PS52015"/>
    </source>
</evidence>
<keyword evidence="3" id="KW-0813">Transport</keyword>
<sequence>MKKILVVFVFNLICPFAFSQNSVLENDSTQMRVEEKMEKQPEFKGGINELSKFIKNNTIYPKQALADNISGLVVVKFVVRKDGNLSNIEVAKSLRPDLDQEAIRIVTLSNNLWSPATKNGNKVSANYYLPITFFTSKAAEKKYYKAKQ</sequence>
<dbReference type="GO" id="GO:0098797">
    <property type="term" value="C:plasma membrane protein complex"/>
    <property type="evidence" value="ECO:0007669"/>
    <property type="project" value="TreeGrafter"/>
</dbReference>
<dbReference type="InterPro" id="IPR006260">
    <property type="entry name" value="TonB/TolA_C"/>
</dbReference>
<comment type="subcellular location">
    <subcellularLocation>
        <location evidence="1">Cell inner membrane</location>
        <topology evidence="1">Single-pass membrane protein</topology>
        <orientation evidence="1">Periplasmic side</orientation>
    </subcellularLocation>
</comment>
<evidence type="ECO:0000313" key="13">
    <source>
        <dbReference type="Proteomes" id="UP000240357"/>
    </source>
</evidence>
<feature type="signal peptide" evidence="10">
    <location>
        <begin position="1"/>
        <end position="19"/>
    </location>
</feature>
<evidence type="ECO:0000256" key="7">
    <source>
        <dbReference type="ARBA" id="ARBA00022927"/>
    </source>
</evidence>
<evidence type="ECO:0000256" key="3">
    <source>
        <dbReference type="ARBA" id="ARBA00022448"/>
    </source>
</evidence>
<comment type="similarity">
    <text evidence="2">Belongs to the TonB family.</text>
</comment>
<dbReference type="PRINTS" id="PR01374">
    <property type="entry name" value="TONBPROTEIN"/>
</dbReference>
<keyword evidence="10" id="KW-0732">Signal</keyword>
<dbReference type="SUPFAM" id="SSF74653">
    <property type="entry name" value="TolA/TonB C-terminal domain"/>
    <property type="match status" value="1"/>
</dbReference>
<keyword evidence="13" id="KW-1185">Reference proteome</keyword>
<dbReference type="GO" id="GO:0030288">
    <property type="term" value="C:outer membrane-bounded periplasmic space"/>
    <property type="evidence" value="ECO:0007669"/>
    <property type="project" value="InterPro"/>
</dbReference>
<evidence type="ECO:0000313" key="12">
    <source>
        <dbReference type="EMBL" id="PSR54844.1"/>
    </source>
</evidence>
<dbReference type="PANTHER" id="PTHR33446">
    <property type="entry name" value="PROTEIN TONB-RELATED"/>
    <property type="match status" value="1"/>
</dbReference>
<reference evidence="12 13" key="1">
    <citation type="submission" date="2018-03" db="EMBL/GenBank/DDBJ databases">
        <title>Adhaeribacter sp. HMF7605 Genome sequencing and assembly.</title>
        <authorList>
            <person name="Kang H."/>
            <person name="Kang J."/>
            <person name="Cha I."/>
            <person name="Kim H."/>
            <person name="Joh K."/>
        </authorList>
    </citation>
    <scope>NUCLEOTIDE SEQUENCE [LARGE SCALE GENOMIC DNA]</scope>
    <source>
        <strain evidence="12 13">HMF7605</strain>
    </source>
</reference>
<dbReference type="GO" id="GO:0015891">
    <property type="term" value="P:siderophore transport"/>
    <property type="evidence" value="ECO:0007669"/>
    <property type="project" value="InterPro"/>
</dbReference>
<dbReference type="GO" id="GO:0031992">
    <property type="term" value="F:energy transducer activity"/>
    <property type="evidence" value="ECO:0007669"/>
    <property type="project" value="InterPro"/>
</dbReference>
<proteinExistence type="inferred from homology"/>
<evidence type="ECO:0000256" key="6">
    <source>
        <dbReference type="ARBA" id="ARBA00022692"/>
    </source>
</evidence>